<dbReference type="SUPFAM" id="SSF55469">
    <property type="entry name" value="FMN-dependent nitroreductase-like"/>
    <property type="match status" value="1"/>
</dbReference>
<organism evidence="1 2">
    <name type="scientific">Microbacterium paraoxydans</name>
    <dbReference type="NCBI Taxonomy" id="199592"/>
    <lineage>
        <taxon>Bacteria</taxon>
        <taxon>Bacillati</taxon>
        <taxon>Actinomycetota</taxon>
        <taxon>Actinomycetes</taxon>
        <taxon>Micrococcales</taxon>
        <taxon>Microbacteriaceae</taxon>
        <taxon>Microbacterium</taxon>
    </lineage>
</organism>
<accession>A0A1H1UBJ2</accession>
<dbReference type="EMBL" id="LT629770">
    <property type="protein sequence ID" value="SDS69671.1"/>
    <property type="molecule type" value="Genomic_DNA"/>
</dbReference>
<name>A0A1H1UBJ2_9MICO</name>
<reference evidence="1 2" key="1">
    <citation type="submission" date="2016-10" db="EMBL/GenBank/DDBJ databases">
        <authorList>
            <person name="de Groot N.N."/>
        </authorList>
    </citation>
    <scope>NUCLEOTIDE SEQUENCE [LARGE SCALE GENOMIC DNA]</scope>
    <source>
        <strain evidence="1 2">DSM 15019</strain>
    </source>
</reference>
<dbReference type="GO" id="GO:0016491">
    <property type="term" value="F:oxidoreductase activity"/>
    <property type="evidence" value="ECO:0007669"/>
    <property type="project" value="InterPro"/>
</dbReference>
<evidence type="ECO:0000313" key="1">
    <source>
        <dbReference type="EMBL" id="SDS69671.1"/>
    </source>
</evidence>
<proteinExistence type="predicted"/>
<gene>
    <name evidence="1" type="ORF">SAMN04489809_2451</name>
</gene>
<dbReference type="Proteomes" id="UP000182126">
    <property type="component" value="Chromosome I"/>
</dbReference>
<protein>
    <submittedName>
        <fullName evidence="1">Nitroreductase family protein</fullName>
    </submittedName>
</protein>
<dbReference type="InterPro" id="IPR000415">
    <property type="entry name" value="Nitroreductase-like"/>
</dbReference>
<dbReference type="AlphaFoldDB" id="A0A1H1UBJ2"/>
<sequence length="49" mass="5361">MELLDAIRRRKTTNGAFLPDPVSEEHQRILLEAAGRAPRSSTASPGASW</sequence>
<evidence type="ECO:0000313" key="2">
    <source>
        <dbReference type="Proteomes" id="UP000182126"/>
    </source>
</evidence>
<dbReference type="Gene3D" id="3.40.109.10">
    <property type="entry name" value="NADH Oxidase"/>
    <property type="match status" value="1"/>
</dbReference>